<comment type="similarity">
    <text evidence="2 6">Belongs to the transposase mutator family.</text>
</comment>
<sequence>MSILSAGSFDLETGRDRLVTFEPNIVPKRQLIITDELVVTILSMYSMGVSTRALRDYVQDMYAMEISRAEISRITDS</sequence>
<evidence type="ECO:0000313" key="8">
    <source>
        <dbReference type="Proteomes" id="UP000553459"/>
    </source>
</evidence>
<dbReference type="InterPro" id="IPR001207">
    <property type="entry name" value="Transposase_mutator"/>
</dbReference>
<keyword evidence="6" id="KW-0814">Transposable element</keyword>
<name>A0A845PV98_9FLAO</name>
<dbReference type="Proteomes" id="UP000553459">
    <property type="component" value="Unassembled WGS sequence"/>
</dbReference>
<gene>
    <name evidence="7" type="ORF">GNY06_01015</name>
</gene>
<keyword evidence="3 6" id="KW-0815">Transposition</keyword>
<reference evidence="7 8" key="1">
    <citation type="submission" date="2019-11" db="EMBL/GenBank/DDBJ databases">
        <title>Characterization of Elizabethkingia argenteiflava sp. nov., isolated from inner surface of Soybean Pods.</title>
        <authorList>
            <person name="Mo S."/>
        </authorList>
    </citation>
    <scope>NUCLEOTIDE SEQUENCE [LARGE SCALE GENOMIC DNA]</scope>
    <source>
        <strain evidence="7 8">YB22</strain>
    </source>
</reference>
<comment type="function">
    <text evidence="1 6">Required for the transposition of the insertion element.</text>
</comment>
<comment type="caution">
    <text evidence="7">The sequence shown here is derived from an EMBL/GenBank/DDBJ whole genome shotgun (WGS) entry which is preliminary data.</text>
</comment>
<dbReference type="PANTHER" id="PTHR33217">
    <property type="entry name" value="TRANSPOSASE FOR INSERTION SEQUENCE ELEMENT IS1081"/>
    <property type="match status" value="1"/>
</dbReference>
<keyword evidence="5 6" id="KW-0233">DNA recombination</keyword>
<keyword evidence="4 6" id="KW-0238">DNA-binding</keyword>
<dbReference type="GO" id="GO:0004803">
    <property type="term" value="F:transposase activity"/>
    <property type="evidence" value="ECO:0007669"/>
    <property type="project" value="UniProtKB-UniRule"/>
</dbReference>
<dbReference type="GO" id="GO:0006313">
    <property type="term" value="P:DNA transposition"/>
    <property type="evidence" value="ECO:0007669"/>
    <property type="project" value="UniProtKB-UniRule"/>
</dbReference>
<organism evidence="7 8">
    <name type="scientific">Elizabethkingia argenteiflava</name>
    <dbReference type="NCBI Taxonomy" id="2681556"/>
    <lineage>
        <taxon>Bacteria</taxon>
        <taxon>Pseudomonadati</taxon>
        <taxon>Bacteroidota</taxon>
        <taxon>Flavobacteriia</taxon>
        <taxon>Flavobacteriales</taxon>
        <taxon>Weeksellaceae</taxon>
        <taxon>Elizabethkingia</taxon>
    </lineage>
</organism>
<dbReference type="AlphaFoldDB" id="A0A845PV98"/>
<evidence type="ECO:0000256" key="6">
    <source>
        <dbReference type="RuleBase" id="RU365089"/>
    </source>
</evidence>
<evidence type="ECO:0000256" key="4">
    <source>
        <dbReference type="ARBA" id="ARBA00023125"/>
    </source>
</evidence>
<proteinExistence type="inferred from homology"/>
<keyword evidence="8" id="KW-1185">Reference proteome</keyword>
<evidence type="ECO:0000256" key="1">
    <source>
        <dbReference type="ARBA" id="ARBA00002190"/>
    </source>
</evidence>
<accession>A0A845PV98</accession>
<dbReference type="PANTHER" id="PTHR33217:SF8">
    <property type="entry name" value="MUTATOR FAMILY TRANSPOSASE"/>
    <property type="match status" value="1"/>
</dbReference>
<feature type="non-terminal residue" evidence="7">
    <location>
        <position position="77"/>
    </location>
</feature>
<evidence type="ECO:0000256" key="2">
    <source>
        <dbReference type="ARBA" id="ARBA00010961"/>
    </source>
</evidence>
<protein>
    <recommendedName>
        <fullName evidence="6">Mutator family transposase</fullName>
    </recommendedName>
</protein>
<evidence type="ECO:0000313" key="7">
    <source>
        <dbReference type="EMBL" id="NAW50030.1"/>
    </source>
</evidence>
<evidence type="ECO:0000256" key="5">
    <source>
        <dbReference type="ARBA" id="ARBA00023172"/>
    </source>
</evidence>
<dbReference type="GO" id="GO:0003677">
    <property type="term" value="F:DNA binding"/>
    <property type="evidence" value="ECO:0007669"/>
    <property type="project" value="UniProtKB-UniRule"/>
</dbReference>
<dbReference type="Pfam" id="PF00872">
    <property type="entry name" value="Transposase_mut"/>
    <property type="match status" value="1"/>
</dbReference>
<dbReference type="RefSeq" id="WP_176589928.1">
    <property type="nucleotide sequence ID" value="NZ_JAAABJ010000144.1"/>
</dbReference>
<evidence type="ECO:0000256" key="3">
    <source>
        <dbReference type="ARBA" id="ARBA00022578"/>
    </source>
</evidence>
<dbReference type="EMBL" id="JAAABJ010000144">
    <property type="protein sequence ID" value="NAW50030.1"/>
    <property type="molecule type" value="Genomic_DNA"/>
</dbReference>